<feature type="transmembrane region" description="Helical" evidence="2">
    <location>
        <begin position="12"/>
        <end position="32"/>
    </location>
</feature>
<evidence type="ECO:0000313" key="4">
    <source>
        <dbReference type="Proteomes" id="UP000675409"/>
    </source>
</evidence>
<keyword evidence="2" id="KW-0812">Transmembrane</keyword>
<reference evidence="3 4" key="1">
    <citation type="journal article" date="2021" name="Arch. Microbiol.">
        <title>Myceligenerans indicum sp. nov., an actinobacterium isolated from mangrove sediment of Sundarbans, India.</title>
        <authorList>
            <person name="Asha K."/>
            <person name="Bhadury P."/>
        </authorList>
    </citation>
    <scope>NUCLEOTIDE SEQUENCE [LARGE SCALE GENOMIC DNA]</scope>
    <source>
        <strain evidence="3 4">I2</strain>
    </source>
</reference>
<proteinExistence type="predicted"/>
<keyword evidence="4" id="KW-1185">Reference proteome</keyword>
<dbReference type="EMBL" id="JABBYC010000027">
    <property type="protein sequence ID" value="MBL0887422.1"/>
    <property type="molecule type" value="Genomic_DNA"/>
</dbReference>
<evidence type="ECO:0000256" key="2">
    <source>
        <dbReference type="SAM" id="Phobius"/>
    </source>
</evidence>
<feature type="transmembrane region" description="Helical" evidence="2">
    <location>
        <begin position="38"/>
        <end position="57"/>
    </location>
</feature>
<comment type="caution">
    <text evidence="3">The sequence shown here is derived from an EMBL/GenBank/DDBJ whole genome shotgun (WGS) entry which is preliminary data.</text>
</comment>
<feature type="region of interest" description="Disordered" evidence="1">
    <location>
        <begin position="62"/>
        <end position="83"/>
    </location>
</feature>
<keyword evidence="2" id="KW-0472">Membrane</keyword>
<gene>
    <name evidence="3" type="ORF">HGK34_14230</name>
</gene>
<dbReference type="RefSeq" id="WP_201848488.1">
    <property type="nucleotide sequence ID" value="NZ_JABBYC010000027.1"/>
</dbReference>
<evidence type="ECO:0000313" key="3">
    <source>
        <dbReference type="EMBL" id="MBL0887422.1"/>
    </source>
</evidence>
<keyword evidence="2" id="KW-1133">Transmembrane helix</keyword>
<evidence type="ECO:0008006" key="5">
    <source>
        <dbReference type="Google" id="ProtNLM"/>
    </source>
</evidence>
<dbReference type="Proteomes" id="UP000675409">
    <property type="component" value="Unassembled WGS sequence"/>
</dbReference>
<sequence length="83" mass="9095">MAIRSSRTTKIVLGWVVVLAMLVPVILQFAAITRADPALLWGLAAVVLLGVWLWRIVTRRAADAARRQDGLDQSQAARGDDGW</sequence>
<protein>
    <recommendedName>
        <fullName evidence="5">DUF2530 domain-containing protein</fullName>
    </recommendedName>
</protein>
<organism evidence="3 4">
    <name type="scientific">Myceligenerans indicum</name>
    <dbReference type="NCBI Taxonomy" id="2593663"/>
    <lineage>
        <taxon>Bacteria</taxon>
        <taxon>Bacillati</taxon>
        <taxon>Actinomycetota</taxon>
        <taxon>Actinomycetes</taxon>
        <taxon>Micrococcales</taxon>
        <taxon>Promicromonosporaceae</taxon>
        <taxon>Myceligenerans</taxon>
    </lineage>
</organism>
<name>A0ABS1LMC9_9MICO</name>
<accession>A0ABS1LMC9</accession>
<evidence type="ECO:0000256" key="1">
    <source>
        <dbReference type="SAM" id="MobiDB-lite"/>
    </source>
</evidence>